<evidence type="ECO:0000256" key="1">
    <source>
        <dbReference type="ARBA" id="ARBA00004651"/>
    </source>
</evidence>
<feature type="transmembrane region" description="Helical" evidence="7">
    <location>
        <begin position="170"/>
        <end position="190"/>
    </location>
</feature>
<evidence type="ECO:0000256" key="6">
    <source>
        <dbReference type="ARBA" id="ARBA00023136"/>
    </source>
</evidence>
<keyword evidence="3" id="KW-1003">Cell membrane</keyword>
<sequence length="318" mass="31256">MSTPSLSLASRRDSSSSRRGFAFVVLAALCWGTSGLSGRVVADRSGLSALDIAWYRLAVGAVALCAAWAVTARRRGPAVRVTRPVAGRLVLIGAGLAAYQLAYFSAVERAGVSIATLVALGLAPLLVAVGGTLLGAGRPNRTTLVALGVALVGLTLLVGVSAGADTGTTVLLGALTATGSALGYAVVTLAGGGVPAGVPVTLAGFAGGALLLTPVVLAEGLTVPSDGVALAVLLYLGLVPSALAYRLFFAGVRTVPGAVASIVTLLEPLTATVLATAFLGERLEPAAVAGGVLLLAAVAGLYVRELGRRAGPAAATGA</sequence>
<dbReference type="InterPro" id="IPR051258">
    <property type="entry name" value="Diverse_Substrate_Transporter"/>
</dbReference>
<feature type="domain" description="EamA" evidence="8">
    <location>
        <begin position="172"/>
        <end position="302"/>
    </location>
</feature>
<feature type="transmembrane region" description="Helical" evidence="7">
    <location>
        <begin position="52"/>
        <end position="73"/>
    </location>
</feature>
<dbReference type="PANTHER" id="PTHR42920">
    <property type="entry name" value="OS03G0707200 PROTEIN-RELATED"/>
    <property type="match status" value="1"/>
</dbReference>
<evidence type="ECO:0000256" key="2">
    <source>
        <dbReference type="ARBA" id="ARBA00007362"/>
    </source>
</evidence>
<dbReference type="InterPro" id="IPR000620">
    <property type="entry name" value="EamA_dom"/>
</dbReference>
<dbReference type="SUPFAM" id="SSF103481">
    <property type="entry name" value="Multidrug resistance efflux transporter EmrE"/>
    <property type="match status" value="2"/>
</dbReference>
<feature type="transmembrane region" description="Helical" evidence="7">
    <location>
        <begin position="229"/>
        <end position="248"/>
    </location>
</feature>
<evidence type="ECO:0000256" key="7">
    <source>
        <dbReference type="SAM" id="Phobius"/>
    </source>
</evidence>
<dbReference type="RefSeq" id="WP_089406045.1">
    <property type="nucleotide sequence ID" value="NZ_FZOH01000011.1"/>
</dbReference>
<evidence type="ECO:0000256" key="4">
    <source>
        <dbReference type="ARBA" id="ARBA00022692"/>
    </source>
</evidence>
<organism evidence="9 10">
    <name type="scientific">Geodermatophilus saharensis</name>
    <dbReference type="NCBI Taxonomy" id="1137994"/>
    <lineage>
        <taxon>Bacteria</taxon>
        <taxon>Bacillati</taxon>
        <taxon>Actinomycetota</taxon>
        <taxon>Actinomycetes</taxon>
        <taxon>Geodermatophilales</taxon>
        <taxon>Geodermatophilaceae</taxon>
        <taxon>Geodermatophilus</taxon>
    </lineage>
</organism>
<feature type="transmembrane region" description="Helical" evidence="7">
    <location>
        <begin position="285"/>
        <end position="303"/>
    </location>
</feature>
<evidence type="ECO:0000256" key="3">
    <source>
        <dbReference type="ARBA" id="ARBA00022475"/>
    </source>
</evidence>
<dbReference type="OrthoDB" id="5188908at2"/>
<dbReference type="Proteomes" id="UP000198386">
    <property type="component" value="Unassembled WGS sequence"/>
</dbReference>
<feature type="transmembrane region" description="Helical" evidence="7">
    <location>
        <begin position="112"/>
        <end position="136"/>
    </location>
</feature>
<keyword evidence="5 7" id="KW-1133">Transmembrane helix</keyword>
<feature type="transmembrane region" description="Helical" evidence="7">
    <location>
        <begin position="197"/>
        <end position="217"/>
    </location>
</feature>
<evidence type="ECO:0000259" key="8">
    <source>
        <dbReference type="Pfam" id="PF00892"/>
    </source>
</evidence>
<keyword evidence="6 7" id="KW-0472">Membrane</keyword>
<feature type="transmembrane region" description="Helical" evidence="7">
    <location>
        <begin position="255"/>
        <end position="279"/>
    </location>
</feature>
<comment type="subcellular location">
    <subcellularLocation>
        <location evidence="1">Cell membrane</location>
        <topology evidence="1">Multi-pass membrane protein</topology>
    </subcellularLocation>
</comment>
<feature type="domain" description="EamA" evidence="8">
    <location>
        <begin position="19"/>
        <end position="158"/>
    </location>
</feature>
<evidence type="ECO:0000256" key="5">
    <source>
        <dbReference type="ARBA" id="ARBA00022989"/>
    </source>
</evidence>
<feature type="transmembrane region" description="Helical" evidence="7">
    <location>
        <begin position="85"/>
        <end position="106"/>
    </location>
</feature>
<name>A0A239IMH8_9ACTN</name>
<reference evidence="10" key="1">
    <citation type="submission" date="2017-06" db="EMBL/GenBank/DDBJ databases">
        <authorList>
            <person name="Varghese N."/>
            <person name="Submissions S."/>
        </authorList>
    </citation>
    <scope>NUCLEOTIDE SEQUENCE [LARGE SCALE GENOMIC DNA]</scope>
    <source>
        <strain evidence="10">DSM 45423</strain>
    </source>
</reference>
<proteinExistence type="inferred from homology"/>
<feature type="transmembrane region" description="Helical" evidence="7">
    <location>
        <begin position="143"/>
        <end position="164"/>
    </location>
</feature>
<dbReference type="InterPro" id="IPR037185">
    <property type="entry name" value="EmrE-like"/>
</dbReference>
<gene>
    <name evidence="9" type="ORF">SAMN04488107_4413</name>
</gene>
<evidence type="ECO:0000313" key="10">
    <source>
        <dbReference type="Proteomes" id="UP000198386"/>
    </source>
</evidence>
<dbReference type="Pfam" id="PF00892">
    <property type="entry name" value="EamA"/>
    <property type="match status" value="2"/>
</dbReference>
<protein>
    <submittedName>
        <fullName evidence="9">Drug/metabolite transporter, DME family</fullName>
    </submittedName>
</protein>
<keyword evidence="4 7" id="KW-0812">Transmembrane</keyword>
<dbReference type="PANTHER" id="PTHR42920:SF11">
    <property type="entry name" value="INNER MEMBRANE PROTEIN YTFF"/>
    <property type="match status" value="1"/>
</dbReference>
<accession>A0A239IMH8</accession>
<dbReference type="EMBL" id="FZOH01000011">
    <property type="protein sequence ID" value="SNS94956.1"/>
    <property type="molecule type" value="Genomic_DNA"/>
</dbReference>
<dbReference type="AlphaFoldDB" id="A0A239IMH8"/>
<dbReference type="GO" id="GO:0005886">
    <property type="term" value="C:plasma membrane"/>
    <property type="evidence" value="ECO:0007669"/>
    <property type="project" value="UniProtKB-SubCell"/>
</dbReference>
<comment type="similarity">
    <text evidence="2">Belongs to the EamA transporter family.</text>
</comment>
<evidence type="ECO:0000313" key="9">
    <source>
        <dbReference type="EMBL" id="SNS94956.1"/>
    </source>
</evidence>
<keyword evidence="10" id="KW-1185">Reference proteome</keyword>